<organism evidence="2 3">
    <name type="scientific">Marinobacterium stanieri</name>
    <dbReference type="NCBI Taxonomy" id="49186"/>
    <lineage>
        <taxon>Bacteria</taxon>
        <taxon>Pseudomonadati</taxon>
        <taxon>Pseudomonadota</taxon>
        <taxon>Gammaproteobacteria</taxon>
        <taxon>Oceanospirillales</taxon>
        <taxon>Oceanospirillaceae</taxon>
        <taxon>Marinobacterium</taxon>
    </lineage>
</organism>
<dbReference type="STRING" id="49186.SAMN05421647_11324"/>
<evidence type="ECO:0000313" key="2">
    <source>
        <dbReference type="EMBL" id="SIQ98839.1"/>
    </source>
</evidence>
<feature type="compositionally biased region" description="Acidic residues" evidence="1">
    <location>
        <begin position="184"/>
        <end position="195"/>
    </location>
</feature>
<accession>A0A1N6X993</accession>
<gene>
    <name evidence="2" type="ORF">SAMN05421647_11324</name>
</gene>
<sequence length="511" mass="56027">MTDNNLEQQDSMNSDTSELDFENNLELDADNTSTSEDPHWNAFLKLVNEDELSDSHTYSMEPEVRDQLQARIDQGTNDQLVAHHYAAFVETLNQSASFENESSEEVDLLAELDDFSFELAMDEPEMAHPDLAEPDDIFAESPVADSIHQDDVFSLDDLATDADFENGQNSPDANKASTIKSDVEADELLDDDQEERLDNGLDRKPTQQPGSHDYQPTVNVGSSHNPGTAYVPARQEGARLMSAMLGTAANVANVATAIAGAGHSAASRSINAGRSAFNGWLDKRAQARQESVNQLGESVDDNIASAEQMSPEEGLSKRESFRESVFGSATRNISSIIRQGREEMSFMTERVQPELDMTFSEIAREVQKGQDAIEAGKEPSQGASLAKHVLNSYLMAQGDDYLSSKLEVMEYSNRLLAGHLDSVAKMGKKLGMSQDEIFDLVGADVQQYSDEMASSMETIESVMKNNKQMSPEEQAALSEQMDKIRQAVEQLLEKMRSVFGGPSQNAGPAPA</sequence>
<evidence type="ECO:0000256" key="1">
    <source>
        <dbReference type="SAM" id="MobiDB-lite"/>
    </source>
</evidence>
<keyword evidence="3" id="KW-1185">Reference proteome</keyword>
<feature type="compositionally biased region" description="Polar residues" evidence="1">
    <location>
        <begin position="166"/>
        <end position="180"/>
    </location>
</feature>
<protein>
    <submittedName>
        <fullName evidence="2">Uncharacterized protein</fullName>
    </submittedName>
</protein>
<feature type="compositionally biased region" description="Basic and acidic residues" evidence="1">
    <location>
        <begin position="196"/>
        <end position="205"/>
    </location>
</feature>
<feature type="compositionally biased region" description="Polar residues" evidence="1">
    <location>
        <begin position="206"/>
        <end position="226"/>
    </location>
</feature>
<dbReference type="Proteomes" id="UP000186895">
    <property type="component" value="Unassembled WGS sequence"/>
</dbReference>
<dbReference type="RefSeq" id="WP_076466018.1">
    <property type="nucleotide sequence ID" value="NZ_FTMN01000013.1"/>
</dbReference>
<name>A0A1N6X993_9GAMM</name>
<evidence type="ECO:0000313" key="3">
    <source>
        <dbReference type="Proteomes" id="UP000186895"/>
    </source>
</evidence>
<feature type="region of interest" description="Disordered" evidence="1">
    <location>
        <begin position="1"/>
        <end position="37"/>
    </location>
</feature>
<proteinExistence type="predicted"/>
<feature type="compositionally biased region" description="Acidic residues" evidence="1">
    <location>
        <begin position="17"/>
        <end position="29"/>
    </location>
</feature>
<feature type="region of interest" description="Disordered" evidence="1">
    <location>
        <begin position="162"/>
        <end position="228"/>
    </location>
</feature>
<reference evidence="2 3" key="1">
    <citation type="submission" date="2017-01" db="EMBL/GenBank/DDBJ databases">
        <authorList>
            <person name="Mah S.A."/>
            <person name="Swanson W.J."/>
            <person name="Moy G.W."/>
            <person name="Vacquier V.D."/>
        </authorList>
    </citation>
    <scope>NUCLEOTIDE SEQUENCE [LARGE SCALE GENOMIC DNA]</scope>
    <source>
        <strain evidence="2 3">DSM 7027</strain>
    </source>
</reference>
<feature type="compositionally biased region" description="Polar residues" evidence="1">
    <location>
        <begin position="1"/>
        <end position="16"/>
    </location>
</feature>
<dbReference type="EMBL" id="FTMN01000013">
    <property type="protein sequence ID" value="SIQ98839.1"/>
    <property type="molecule type" value="Genomic_DNA"/>
</dbReference>
<dbReference type="AlphaFoldDB" id="A0A1N6X993"/>